<keyword evidence="1" id="KW-0472">Membrane</keyword>
<evidence type="ECO:0000313" key="3">
    <source>
        <dbReference type="EMBL" id="VFT86781.1"/>
    </source>
</evidence>
<evidence type="ECO:0000313" key="4">
    <source>
        <dbReference type="Proteomes" id="UP000332933"/>
    </source>
</evidence>
<accession>A0A485KP13</accession>
<evidence type="ECO:0000256" key="1">
    <source>
        <dbReference type="SAM" id="Phobius"/>
    </source>
</evidence>
<protein>
    <submittedName>
        <fullName evidence="3">Aste57867_9902 protein</fullName>
    </submittedName>
</protein>
<dbReference type="EMBL" id="VJMH01005171">
    <property type="protein sequence ID" value="KAF0699527.1"/>
    <property type="molecule type" value="Genomic_DNA"/>
</dbReference>
<organism evidence="3 4">
    <name type="scientific">Aphanomyces stellatus</name>
    <dbReference type="NCBI Taxonomy" id="120398"/>
    <lineage>
        <taxon>Eukaryota</taxon>
        <taxon>Sar</taxon>
        <taxon>Stramenopiles</taxon>
        <taxon>Oomycota</taxon>
        <taxon>Saprolegniomycetes</taxon>
        <taxon>Saprolegniales</taxon>
        <taxon>Verrucalvaceae</taxon>
        <taxon>Aphanomyces</taxon>
    </lineage>
</organism>
<reference evidence="2" key="2">
    <citation type="submission" date="2019-06" db="EMBL/GenBank/DDBJ databases">
        <title>Genomics analysis of Aphanomyces spp. identifies a new class of oomycete effector associated with host adaptation.</title>
        <authorList>
            <person name="Gaulin E."/>
        </authorList>
    </citation>
    <scope>NUCLEOTIDE SEQUENCE</scope>
    <source>
        <strain evidence="2">CBS 578.67</strain>
    </source>
</reference>
<sequence>MDSETFDALNNVLPRGNITDDPHKVLTEGVEYWADTYQMTLYMEIHTNKTTCDSYGGQVKELWRDRKPLVENAYRTGGTRTEIKSPFTVCVTTASTVSTGLVSAIGHAIHEAPVAVGLAAGCSGGVAIVLVAQVMVSLMRRVSAKPMESKRTTKSDDVKTDKV</sequence>
<feature type="transmembrane region" description="Helical" evidence="1">
    <location>
        <begin position="115"/>
        <end position="138"/>
    </location>
</feature>
<gene>
    <name evidence="3" type="primary">Aste57867_9902</name>
    <name evidence="2" type="ORF">As57867_009863</name>
    <name evidence="3" type="ORF">ASTE57867_9902</name>
</gene>
<dbReference type="EMBL" id="CAADRA010005192">
    <property type="protein sequence ID" value="VFT86781.1"/>
    <property type="molecule type" value="Genomic_DNA"/>
</dbReference>
<evidence type="ECO:0000313" key="2">
    <source>
        <dbReference type="EMBL" id="KAF0699527.1"/>
    </source>
</evidence>
<dbReference type="Proteomes" id="UP000332933">
    <property type="component" value="Unassembled WGS sequence"/>
</dbReference>
<feature type="transmembrane region" description="Helical" evidence="1">
    <location>
        <begin position="87"/>
        <end position="109"/>
    </location>
</feature>
<proteinExistence type="predicted"/>
<dbReference type="AlphaFoldDB" id="A0A485KP13"/>
<name>A0A485KP13_9STRA</name>
<reference evidence="3 4" key="1">
    <citation type="submission" date="2019-03" db="EMBL/GenBank/DDBJ databases">
        <authorList>
            <person name="Gaulin E."/>
            <person name="Dumas B."/>
        </authorList>
    </citation>
    <scope>NUCLEOTIDE SEQUENCE [LARGE SCALE GENOMIC DNA]</scope>
    <source>
        <strain evidence="3">CBS 568.67</strain>
    </source>
</reference>
<keyword evidence="1" id="KW-1133">Transmembrane helix</keyword>
<keyword evidence="4" id="KW-1185">Reference proteome</keyword>
<keyword evidence="1" id="KW-0812">Transmembrane</keyword>